<reference evidence="1" key="1">
    <citation type="journal article" date="2023" name="Mol. Plant Microbe Interact.">
        <title>Elucidating the Obligate Nature and Biological Capacity of an Invasive Fungal Corn Pathogen.</title>
        <authorList>
            <person name="MacCready J.S."/>
            <person name="Roggenkamp E.M."/>
            <person name="Gdanetz K."/>
            <person name="Chilvers M.I."/>
        </authorList>
    </citation>
    <scope>NUCLEOTIDE SEQUENCE</scope>
    <source>
        <strain evidence="1">PM02</strain>
    </source>
</reference>
<sequence>MLSSLLDWIISLAKGSTNFYSIVEATTKASSSNTLSSLATTSNNSSNSIVVKGLIVYDRVIEEGLLEEAKKQYPIARQPRGPIRRGSSRAAEP</sequence>
<dbReference type="EMBL" id="JAQQPM010000002">
    <property type="protein sequence ID" value="KAK2068648.1"/>
    <property type="molecule type" value="Genomic_DNA"/>
</dbReference>
<name>A0AAD9HZW5_9PEZI</name>
<dbReference type="Proteomes" id="UP001217918">
    <property type="component" value="Unassembled WGS sequence"/>
</dbReference>
<evidence type="ECO:0000313" key="1">
    <source>
        <dbReference type="EMBL" id="KAK2068648.1"/>
    </source>
</evidence>
<organism evidence="1 2">
    <name type="scientific">Phyllachora maydis</name>
    <dbReference type="NCBI Taxonomy" id="1825666"/>
    <lineage>
        <taxon>Eukaryota</taxon>
        <taxon>Fungi</taxon>
        <taxon>Dikarya</taxon>
        <taxon>Ascomycota</taxon>
        <taxon>Pezizomycotina</taxon>
        <taxon>Sordariomycetes</taxon>
        <taxon>Sordariomycetidae</taxon>
        <taxon>Phyllachorales</taxon>
        <taxon>Phyllachoraceae</taxon>
        <taxon>Phyllachora</taxon>
    </lineage>
</organism>
<keyword evidence="2" id="KW-1185">Reference proteome</keyword>
<proteinExistence type="predicted"/>
<dbReference type="AlphaFoldDB" id="A0AAD9HZW5"/>
<evidence type="ECO:0000313" key="2">
    <source>
        <dbReference type="Proteomes" id="UP001217918"/>
    </source>
</evidence>
<gene>
    <name evidence="1" type="ORF">P8C59_003278</name>
</gene>
<accession>A0AAD9HZW5</accession>
<protein>
    <submittedName>
        <fullName evidence="1">Uncharacterized protein</fullName>
    </submittedName>
</protein>
<comment type="caution">
    <text evidence="1">The sequence shown here is derived from an EMBL/GenBank/DDBJ whole genome shotgun (WGS) entry which is preliminary data.</text>
</comment>